<feature type="domain" description="Response regulatory" evidence="7">
    <location>
        <begin position="3"/>
        <end position="117"/>
    </location>
</feature>
<organism evidence="8 9">
    <name type="scientific">Desulfofundulus australicus DSM 11792</name>
    <dbReference type="NCBI Taxonomy" id="1121425"/>
    <lineage>
        <taxon>Bacteria</taxon>
        <taxon>Bacillati</taxon>
        <taxon>Bacillota</taxon>
        <taxon>Clostridia</taxon>
        <taxon>Eubacteriales</taxon>
        <taxon>Peptococcaceae</taxon>
        <taxon>Desulfofundulus</taxon>
    </lineage>
</organism>
<evidence type="ECO:0000256" key="6">
    <source>
        <dbReference type="PROSITE-ProRule" id="PRU00169"/>
    </source>
</evidence>
<name>A0A1M4X6M2_9FIRM</name>
<evidence type="ECO:0000313" key="9">
    <source>
        <dbReference type="Proteomes" id="UP000184196"/>
    </source>
</evidence>
<proteinExistence type="predicted"/>
<dbReference type="PROSITE" id="PS50110">
    <property type="entry name" value="RESPONSE_REGULATORY"/>
    <property type="match status" value="1"/>
</dbReference>
<dbReference type="PANTHER" id="PTHR44591:SF3">
    <property type="entry name" value="RESPONSE REGULATORY DOMAIN-CONTAINING PROTEIN"/>
    <property type="match status" value="1"/>
</dbReference>
<dbReference type="GO" id="GO:0000160">
    <property type="term" value="P:phosphorelay signal transduction system"/>
    <property type="evidence" value="ECO:0007669"/>
    <property type="project" value="InterPro"/>
</dbReference>
<evidence type="ECO:0000256" key="4">
    <source>
        <dbReference type="ARBA" id="ARBA00023163"/>
    </source>
</evidence>
<evidence type="ECO:0000256" key="5">
    <source>
        <dbReference type="ARBA" id="ARBA00024867"/>
    </source>
</evidence>
<dbReference type="InterPro" id="IPR050595">
    <property type="entry name" value="Bact_response_regulator"/>
</dbReference>
<keyword evidence="2 6" id="KW-0597">Phosphoprotein</keyword>
<comment type="function">
    <text evidence="5">May play the central regulatory role in sporulation. It may be an element of the effector pathway responsible for the activation of sporulation genes in response to nutritional stress. Spo0A may act in concert with spo0H (a sigma factor) to control the expression of some genes that are critical to the sporulation process.</text>
</comment>
<gene>
    <name evidence="8" type="ORF">SAMN02745218_01002</name>
</gene>
<keyword evidence="9" id="KW-1185">Reference proteome</keyword>
<sequence length="133" mass="14665">MALVLVVDDEEIICNLLAEVFRNAGYRVRTAYGGREAMDLIFQESPDVVLLDVHLPDANGMKLLERICQYDRHLPVILMSAAGTAEMAARAVKAGAFDFLCKPFNLQKLLRVIEKALEFRQAGAVEGASLQSV</sequence>
<dbReference type="FunFam" id="3.40.50.2300:FF:000018">
    <property type="entry name" value="DNA-binding transcriptional regulator NtrC"/>
    <property type="match status" value="1"/>
</dbReference>
<dbReference type="AlphaFoldDB" id="A0A1M4X6M2"/>
<dbReference type="Proteomes" id="UP000184196">
    <property type="component" value="Unassembled WGS sequence"/>
</dbReference>
<dbReference type="SUPFAM" id="SSF52172">
    <property type="entry name" value="CheY-like"/>
    <property type="match status" value="1"/>
</dbReference>
<reference evidence="9" key="1">
    <citation type="submission" date="2016-11" db="EMBL/GenBank/DDBJ databases">
        <authorList>
            <person name="Varghese N."/>
            <person name="Submissions S."/>
        </authorList>
    </citation>
    <scope>NUCLEOTIDE SEQUENCE [LARGE SCALE GENOMIC DNA]</scope>
    <source>
        <strain evidence="9">DSM 11792</strain>
    </source>
</reference>
<evidence type="ECO:0000256" key="2">
    <source>
        <dbReference type="ARBA" id="ARBA00022553"/>
    </source>
</evidence>
<evidence type="ECO:0000313" key="8">
    <source>
        <dbReference type="EMBL" id="SHE88782.1"/>
    </source>
</evidence>
<evidence type="ECO:0000259" key="7">
    <source>
        <dbReference type="PROSITE" id="PS50110"/>
    </source>
</evidence>
<dbReference type="EMBL" id="FQUW01000010">
    <property type="protein sequence ID" value="SHE88782.1"/>
    <property type="molecule type" value="Genomic_DNA"/>
</dbReference>
<dbReference type="Pfam" id="PF00072">
    <property type="entry name" value="Response_reg"/>
    <property type="match status" value="1"/>
</dbReference>
<feature type="modified residue" description="4-aspartylphosphate" evidence="6">
    <location>
        <position position="52"/>
    </location>
</feature>
<dbReference type="InterPro" id="IPR001789">
    <property type="entry name" value="Sig_transdc_resp-reg_receiver"/>
</dbReference>
<dbReference type="PANTHER" id="PTHR44591">
    <property type="entry name" value="STRESS RESPONSE REGULATOR PROTEIN 1"/>
    <property type="match status" value="1"/>
</dbReference>
<evidence type="ECO:0000256" key="3">
    <source>
        <dbReference type="ARBA" id="ARBA00023015"/>
    </source>
</evidence>
<evidence type="ECO:0000256" key="1">
    <source>
        <dbReference type="ARBA" id="ARBA00018672"/>
    </source>
</evidence>
<dbReference type="Gene3D" id="3.40.50.2300">
    <property type="match status" value="1"/>
</dbReference>
<keyword evidence="3" id="KW-0805">Transcription regulation</keyword>
<protein>
    <recommendedName>
        <fullName evidence="1">Stage 0 sporulation protein A homolog</fullName>
    </recommendedName>
</protein>
<keyword evidence="4" id="KW-0804">Transcription</keyword>
<accession>A0A1M4X6M2</accession>
<dbReference type="SMART" id="SM00448">
    <property type="entry name" value="REC"/>
    <property type="match status" value="1"/>
</dbReference>
<dbReference type="InterPro" id="IPR011006">
    <property type="entry name" value="CheY-like_superfamily"/>
</dbReference>